<comment type="similarity">
    <text evidence="2">Belongs to the phosphatase 2A regulatory subunit A family.</text>
</comment>
<feature type="repeat" description="HEAT" evidence="4">
    <location>
        <begin position="328"/>
        <end position="366"/>
    </location>
</feature>
<dbReference type="Proteomes" id="UP000053105">
    <property type="component" value="Unassembled WGS sequence"/>
</dbReference>
<dbReference type="EMBL" id="KQ435750">
    <property type="protein sequence ID" value="KOX76312.1"/>
    <property type="molecule type" value="Genomic_DNA"/>
</dbReference>
<organism evidence="6 7">
    <name type="scientific">Melipona quadrifasciata</name>
    <dbReference type="NCBI Taxonomy" id="166423"/>
    <lineage>
        <taxon>Eukaryota</taxon>
        <taxon>Metazoa</taxon>
        <taxon>Ecdysozoa</taxon>
        <taxon>Arthropoda</taxon>
        <taxon>Hexapoda</taxon>
        <taxon>Insecta</taxon>
        <taxon>Pterygota</taxon>
        <taxon>Neoptera</taxon>
        <taxon>Endopterygota</taxon>
        <taxon>Hymenoptera</taxon>
        <taxon>Apocrita</taxon>
        <taxon>Aculeata</taxon>
        <taxon>Apoidea</taxon>
        <taxon>Anthophila</taxon>
        <taxon>Apidae</taxon>
        <taxon>Melipona</taxon>
    </lineage>
</organism>
<evidence type="ECO:0000256" key="1">
    <source>
        <dbReference type="ARBA" id="ARBA00022737"/>
    </source>
</evidence>
<dbReference type="Pfam" id="PF22646">
    <property type="entry name" value="PPP2R1A-like_HEAT"/>
    <property type="match status" value="1"/>
</dbReference>
<feature type="repeat" description="HEAT" evidence="4">
    <location>
        <begin position="246"/>
        <end position="284"/>
    </location>
</feature>
<dbReference type="SUPFAM" id="SSF48371">
    <property type="entry name" value="ARM repeat"/>
    <property type="match status" value="1"/>
</dbReference>
<dbReference type="InterPro" id="IPR051023">
    <property type="entry name" value="PP2A_Regulatory_Subunit_A"/>
</dbReference>
<dbReference type="FunFam" id="1.25.10.10:FF:000011">
    <property type="entry name" value="Serine/threonine-protein phosphatase 2A regulatory subunit A alpha isoform"/>
    <property type="match status" value="1"/>
</dbReference>
<dbReference type="GO" id="GO:0005829">
    <property type="term" value="C:cytosol"/>
    <property type="evidence" value="ECO:0007669"/>
    <property type="project" value="TreeGrafter"/>
</dbReference>
<dbReference type="GO" id="GO:0000159">
    <property type="term" value="C:protein phosphatase type 2A complex"/>
    <property type="evidence" value="ECO:0007669"/>
    <property type="project" value="TreeGrafter"/>
</dbReference>
<feature type="domain" description="Phosphatase PP2A regulatory subunit A/Splicing factor 3B subunit 1-like HEAT repeat" evidence="5">
    <location>
        <begin position="278"/>
        <end position="359"/>
    </location>
</feature>
<sequence>MAACDSTTDDSLYPIAVLIDELKNEDVQLRLNSIKKLSTIALALGIERTRSELIPFLTESMYDEDEVLLALAEQLGQFTPLVGGPEYVHCLLKPLESLATVEETVVRDKAVESLRTIAAQHSSTDLEEQFVPLIHRLATGDWFTSRTSACGLFSVCYPRVNPTVKACLRNHFRNLCQDDTPMARRSAASHLGEFAKVMELEYVKADLIPMFVILAQDEQDSVRLLAIEACVSIAALLPQEDVEQLVMPTLRQCASDQSWRVRYMVADKFTDLQKAVGPEITKTDLVPAFQVLLKDIEAEVRAAAADKVRDFCQNLDKFNQESIIMTQILPIVKELVSDPNQHVKSALASVIMGLSPILGKHNTIEHLLPLFLSQLRDECSEVRLNIISNLECVNEVIGIQQLSQSLLPAIVELAEDSKWPGQLGVEFFDEKLNSLCMTWLVDHVYAIREAATLNLKKLVEKFGPEWAQNTVIPKVLAMSRDQNYLHRMTCLFCINVLAEVCGPEITTRVMLPTVLGMATDNVANVRFNVAKTLQKIGPYLEPCAVQAQVKPVLDKLNTDSDVDVKYFASEAIAGIAETMFQRRLSKKTRI</sequence>
<feature type="repeat" description="HEAT" evidence="4">
    <location>
        <begin position="367"/>
        <end position="405"/>
    </location>
</feature>
<feature type="repeat" description="HEAT" evidence="4">
    <location>
        <begin position="510"/>
        <end position="548"/>
    </location>
</feature>
<feature type="repeat" description="HEAT" evidence="4">
    <location>
        <begin position="549"/>
        <end position="587"/>
    </location>
</feature>
<feature type="repeat" description="HEAT" evidence="4">
    <location>
        <begin position="14"/>
        <end position="52"/>
    </location>
</feature>
<protein>
    <recommendedName>
        <fullName evidence="3">Protein phosphatase PP2A regulatory subunit A</fullName>
    </recommendedName>
</protein>
<feature type="repeat" description="HEAT" evidence="4">
    <location>
        <begin position="168"/>
        <end position="206"/>
    </location>
</feature>
<evidence type="ECO:0000259" key="5">
    <source>
        <dbReference type="Pfam" id="PF22646"/>
    </source>
</evidence>
<evidence type="ECO:0000313" key="7">
    <source>
        <dbReference type="Proteomes" id="UP000053105"/>
    </source>
</evidence>
<dbReference type="InterPro" id="IPR054573">
    <property type="entry name" value="PP2A/SF3B1-like_HEAT"/>
</dbReference>
<dbReference type="GO" id="GO:0005634">
    <property type="term" value="C:nucleus"/>
    <property type="evidence" value="ECO:0007669"/>
    <property type="project" value="TreeGrafter"/>
</dbReference>
<feature type="repeat" description="HEAT" evidence="4">
    <location>
        <begin position="207"/>
        <end position="245"/>
    </location>
</feature>
<dbReference type="PANTHER" id="PTHR10648">
    <property type="entry name" value="SERINE/THREONINE-PROTEIN PHOSPHATASE PP2A 65 KDA REGULATORY SUBUNIT"/>
    <property type="match status" value="1"/>
</dbReference>
<dbReference type="PANTHER" id="PTHR10648:SF4">
    <property type="entry name" value="PROTEIN PHOSPHATASE 2 (FORMERLY 2A), REGULATORY SUBUNIT A, BETA ISOFORM-RELATED"/>
    <property type="match status" value="1"/>
</dbReference>
<dbReference type="PROSITE" id="PS50077">
    <property type="entry name" value="HEAT_REPEAT"/>
    <property type="match status" value="9"/>
</dbReference>
<evidence type="ECO:0000256" key="2">
    <source>
        <dbReference type="ARBA" id="ARBA00038332"/>
    </source>
</evidence>
<gene>
    <name evidence="6" type="ORF">WN51_11643</name>
</gene>
<dbReference type="AlphaFoldDB" id="A0A0N0BHJ3"/>
<feature type="repeat" description="HEAT" evidence="4">
    <location>
        <begin position="285"/>
        <end position="322"/>
    </location>
</feature>
<dbReference type="InterPro" id="IPR021133">
    <property type="entry name" value="HEAT_type_2"/>
</dbReference>
<dbReference type="OrthoDB" id="340346at2759"/>
<dbReference type="InterPro" id="IPR011989">
    <property type="entry name" value="ARM-like"/>
</dbReference>
<proteinExistence type="inferred from homology"/>
<keyword evidence="7" id="KW-1185">Reference proteome</keyword>
<evidence type="ECO:0000256" key="3">
    <source>
        <dbReference type="ARBA" id="ARBA00082658"/>
    </source>
</evidence>
<dbReference type="InterPro" id="IPR016024">
    <property type="entry name" value="ARM-type_fold"/>
</dbReference>
<evidence type="ECO:0000256" key="4">
    <source>
        <dbReference type="PROSITE-ProRule" id="PRU00103"/>
    </source>
</evidence>
<dbReference type="Gene3D" id="1.25.10.10">
    <property type="entry name" value="Leucine-rich Repeat Variant"/>
    <property type="match status" value="1"/>
</dbReference>
<reference evidence="6 7" key="1">
    <citation type="submission" date="2015-07" db="EMBL/GenBank/DDBJ databases">
        <title>The genome of Melipona quadrifasciata.</title>
        <authorList>
            <person name="Pan H."/>
            <person name="Kapheim K."/>
        </authorList>
    </citation>
    <scope>NUCLEOTIDE SEQUENCE [LARGE SCALE GENOMIC DNA]</scope>
    <source>
        <strain evidence="6">0111107301</strain>
        <tissue evidence="6">Whole body</tissue>
    </source>
</reference>
<accession>A0A0N0BHJ3</accession>
<name>A0A0N0BHJ3_9HYME</name>
<dbReference type="Pfam" id="PF02985">
    <property type="entry name" value="HEAT"/>
    <property type="match status" value="1"/>
</dbReference>
<evidence type="ECO:0000313" key="6">
    <source>
        <dbReference type="EMBL" id="KOX76312.1"/>
    </source>
</evidence>
<keyword evidence="1" id="KW-0677">Repeat</keyword>
<dbReference type="InterPro" id="IPR000357">
    <property type="entry name" value="HEAT"/>
</dbReference>
<dbReference type="GO" id="GO:0019888">
    <property type="term" value="F:protein phosphatase regulator activity"/>
    <property type="evidence" value="ECO:0007669"/>
    <property type="project" value="TreeGrafter"/>
</dbReference>
<dbReference type="STRING" id="166423.A0A0N0BHJ3"/>